<comment type="caution">
    <text evidence="2">The sequence shown here is derived from an EMBL/GenBank/DDBJ whole genome shotgun (WGS) entry which is preliminary data.</text>
</comment>
<accession>A0A729K4F3</accession>
<sequence>MVKFKIMLIIAIISVLSNIFILYNWIDSSISLTYSKQSFEDCSNDLSLLTAVAKGEFKGKNNKYIQQHFMDEGLDDYLLIKNNVIYLGNTEFIFDDSVLVDVK</sequence>
<reference evidence="2" key="2">
    <citation type="submission" date="2018-07" db="EMBL/GenBank/DDBJ databases">
        <authorList>
            <consortium name="NCBI Pathogen Detection Project"/>
        </authorList>
    </citation>
    <scope>NUCLEOTIDE SEQUENCE</scope>
    <source>
        <strain evidence="2">12-6852</strain>
    </source>
</reference>
<evidence type="ECO:0000256" key="1">
    <source>
        <dbReference type="SAM" id="Phobius"/>
    </source>
</evidence>
<organism evidence="2">
    <name type="scientific">Salmonella enterica subsp. houtenae serovar 18:z36,z38:-</name>
    <dbReference type="NCBI Taxonomy" id="2577510"/>
    <lineage>
        <taxon>Bacteria</taxon>
        <taxon>Pseudomonadati</taxon>
        <taxon>Pseudomonadota</taxon>
        <taxon>Gammaproteobacteria</taxon>
        <taxon>Enterobacterales</taxon>
        <taxon>Enterobacteriaceae</taxon>
        <taxon>Salmonella</taxon>
    </lineage>
</organism>
<protein>
    <submittedName>
        <fullName evidence="2">Uncharacterized protein</fullName>
    </submittedName>
</protein>
<keyword evidence="1" id="KW-1133">Transmembrane helix</keyword>
<evidence type="ECO:0000313" key="2">
    <source>
        <dbReference type="EMBL" id="HAE3258649.1"/>
    </source>
</evidence>
<gene>
    <name evidence="2" type="ORF">G3430_000808</name>
</gene>
<dbReference type="InterPro" id="IPR028968">
    <property type="entry name" value="Imm58"/>
</dbReference>
<dbReference type="Pfam" id="PF15581">
    <property type="entry name" value="Imm58"/>
    <property type="match status" value="1"/>
</dbReference>
<proteinExistence type="predicted"/>
<dbReference type="AlphaFoldDB" id="A0A729K4F3"/>
<keyword evidence="1" id="KW-0812">Transmembrane</keyword>
<feature type="transmembrane region" description="Helical" evidence="1">
    <location>
        <begin position="6"/>
        <end position="26"/>
    </location>
</feature>
<keyword evidence="1" id="KW-0472">Membrane</keyword>
<dbReference type="EMBL" id="DAAROR010000004">
    <property type="protein sequence ID" value="HAE3258649.1"/>
    <property type="molecule type" value="Genomic_DNA"/>
</dbReference>
<reference evidence="2" key="1">
    <citation type="journal article" date="2018" name="Genome Biol.">
        <title>SKESA: strategic k-mer extension for scrupulous assemblies.</title>
        <authorList>
            <person name="Souvorov A."/>
            <person name="Agarwala R."/>
            <person name="Lipman D.J."/>
        </authorList>
    </citation>
    <scope>NUCLEOTIDE SEQUENCE</scope>
    <source>
        <strain evidence="2">12-6852</strain>
    </source>
</reference>
<name>A0A729K4F3_SALHO</name>